<keyword evidence="3" id="KW-0597">Phosphoprotein</keyword>
<organism evidence="12 13">
    <name type="scientific">Actinocorallia aurantiaca</name>
    <dbReference type="NCBI Taxonomy" id="46204"/>
    <lineage>
        <taxon>Bacteria</taxon>
        <taxon>Bacillati</taxon>
        <taxon>Actinomycetota</taxon>
        <taxon>Actinomycetes</taxon>
        <taxon>Streptosporangiales</taxon>
        <taxon>Thermomonosporaceae</taxon>
        <taxon>Actinocorallia</taxon>
    </lineage>
</organism>
<comment type="catalytic activity">
    <reaction evidence="1">
        <text>ATP + protein L-histidine = ADP + protein N-phospho-L-histidine.</text>
        <dbReference type="EC" id="2.7.13.3"/>
    </reaction>
</comment>
<dbReference type="EC" id="2.7.13.3" evidence="2"/>
<dbReference type="Proteomes" id="UP001501842">
    <property type="component" value="Unassembled WGS sequence"/>
</dbReference>
<dbReference type="Pfam" id="PF02518">
    <property type="entry name" value="HATPase_c"/>
    <property type="match status" value="1"/>
</dbReference>
<dbReference type="InterPro" id="IPR005467">
    <property type="entry name" value="His_kinase_dom"/>
</dbReference>
<keyword evidence="10" id="KW-0472">Membrane</keyword>
<keyword evidence="5" id="KW-0547">Nucleotide-binding</keyword>
<keyword evidence="4" id="KW-0808">Transferase</keyword>
<dbReference type="PROSITE" id="PS50109">
    <property type="entry name" value="HIS_KIN"/>
    <property type="match status" value="1"/>
</dbReference>
<dbReference type="PANTHER" id="PTHR24421:SF10">
    <property type="entry name" value="NITRATE_NITRITE SENSOR PROTEIN NARQ"/>
    <property type="match status" value="1"/>
</dbReference>
<keyword evidence="6 12" id="KW-0418">Kinase</keyword>
<dbReference type="InterPro" id="IPR003594">
    <property type="entry name" value="HATPase_dom"/>
</dbReference>
<evidence type="ECO:0000256" key="4">
    <source>
        <dbReference type="ARBA" id="ARBA00022679"/>
    </source>
</evidence>
<evidence type="ECO:0000256" key="9">
    <source>
        <dbReference type="SAM" id="Coils"/>
    </source>
</evidence>
<evidence type="ECO:0000256" key="5">
    <source>
        <dbReference type="ARBA" id="ARBA00022741"/>
    </source>
</evidence>
<evidence type="ECO:0000256" key="7">
    <source>
        <dbReference type="ARBA" id="ARBA00022840"/>
    </source>
</evidence>
<evidence type="ECO:0000313" key="13">
    <source>
        <dbReference type="Proteomes" id="UP001501842"/>
    </source>
</evidence>
<feature type="transmembrane region" description="Helical" evidence="10">
    <location>
        <begin position="42"/>
        <end position="60"/>
    </location>
</feature>
<dbReference type="Pfam" id="PF23539">
    <property type="entry name" value="DUF7134"/>
    <property type="match status" value="1"/>
</dbReference>
<evidence type="ECO:0000256" key="3">
    <source>
        <dbReference type="ARBA" id="ARBA00022553"/>
    </source>
</evidence>
<keyword evidence="13" id="KW-1185">Reference proteome</keyword>
<dbReference type="SMART" id="SM00387">
    <property type="entry name" value="HATPase_c"/>
    <property type="match status" value="1"/>
</dbReference>
<dbReference type="InterPro" id="IPR055558">
    <property type="entry name" value="DUF7134"/>
</dbReference>
<dbReference type="SUPFAM" id="SSF55874">
    <property type="entry name" value="ATPase domain of HSP90 chaperone/DNA topoisomerase II/histidine kinase"/>
    <property type="match status" value="1"/>
</dbReference>
<proteinExistence type="predicted"/>
<feature type="transmembrane region" description="Helical" evidence="10">
    <location>
        <begin position="67"/>
        <end position="84"/>
    </location>
</feature>
<gene>
    <name evidence="12" type="ORF">GCM10010439_10060</name>
</gene>
<dbReference type="EMBL" id="BAAATZ010000003">
    <property type="protein sequence ID" value="GAA2720953.1"/>
    <property type="molecule type" value="Genomic_DNA"/>
</dbReference>
<evidence type="ECO:0000256" key="10">
    <source>
        <dbReference type="SAM" id="Phobius"/>
    </source>
</evidence>
<keyword evidence="7" id="KW-0067">ATP-binding</keyword>
<reference evidence="12 13" key="1">
    <citation type="journal article" date="2019" name="Int. J. Syst. Evol. Microbiol.">
        <title>The Global Catalogue of Microorganisms (GCM) 10K type strain sequencing project: providing services to taxonomists for standard genome sequencing and annotation.</title>
        <authorList>
            <consortium name="The Broad Institute Genomics Platform"/>
            <consortium name="The Broad Institute Genome Sequencing Center for Infectious Disease"/>
            <person name="Wu L."/>
            <person name="Ma J."/>
        </authorList>
    </citation>
    <scope>NUCLEOTIDE SEQUENCE [LARGE SCALE GENOMIC DNA]</scope>
    <source>
        <strain evidence="12 13">JCM 8201</strain>
    </source>
</reference>
<keyword evidence="10" id="KW-1133">Transmembrane helix</keyword>
<evidence type="ECO:0000256" key="6">
    <source>
        <dbReference type="ARBA" id="ARBA00022777"/>
    </source>
</evidence>
<feature type="transmembrane region" description="Helical" evidence="10">
    <location>
        <begin position="104"/>
        <end position="122"/>
    </location>
</feature>
<feature type="transmembrane region" description="Helical" evidence="10">
    <location>
        <begin position="134"/>
        <end position="155"/>
    </location>
</feature>
<keyword evidence="9" id="KW-0175">Coiled coil</keyword>
<keyword evidence="10" id="KW-0812">Transmembrane</keyword>
<accession>A0ABN3TYA0</accession>
<dbReference type="GO" id="GO:0016301">
    <property type="term" value="F:kinase activity"/>
    <property type="evidence" value="ECO:0007669"/>
    <property type="project" value="UniProtKB-KW"/>
</dbReference>
<dbReference type="Gene3D" id="3.30.565.10">
    <property type="entry name" value="Histidine kinase-like ATPase, C-terminal domain"/>
    <property type="match status" value="1"/>
</dbReference>
<dbReference type="InterPro" id="IPR011712">
    <property type="entry name" value="Sig_transdc_His_kin_sub3_dim/P"/>
</dbReference>
<name>A0ABN3TYA0_9ACTN</name>
<evidence type="ECO:0000256" key="8">
    <source>
        <dbReference type="ARBA" id="ARBA00023012"/>
    </source>
</evidence>
<dbReference type="Gene3D" id="1.20.5.1930">
    <property type="match status" value="1"/>
</dbReference>
<feature type="transmembrane region" description="Helical" evidence="10">
    <location>
        <begin position="12"/>
        <end position="30"/>
    </location>
</feature>
<sequence length="392" mass="42447">MKTLERLRRHPRLVDLLWTLPLFAYALVFMPTSLGPAAAGLPPDPFLLAMVFGLLTPLIWRRRWPRGVFAVIGLVSFAQWLAGVDPHVANVSVLVALYTVASRSTLRWALAAAAVSVFGFALPAFDGGQSFKSALNAMATVTVFVVAILIFGIYLRTRRAYLQSLEERALQAEQERDTQVRMAMAAERARIARELHDVIAHNVSVMVVQADGAAYAIDTDVERARNALETISTTGRLALGEMRRLLGVLRESDDTGSYTPQPGVGQLGELVEQVREAGLPLEFTVEGEQKELPQGLQLSVFRIVQEALTNTLKHAGPGASASVRLRYEDGGVEIHVRDDGHGTAEAENDGKGHGLAGMRERAALYGGTVRARPVPGGGFEVAVRLPAGEAVR</sequence>
<evidence type="ECO:0000313" key="12">
    <source>
        <dbReference type="EMBL" id="GAA2720953.1"/>
    </source>
</evidence>
<feature type="domain" description="Histidine kinase" evidence="11">
    <location>
        <begin position="198"/>
        <end position="389"/>
    </location>
</feature>
<evidence type="ECO:0000259" key="11">
    <source>
        <dbReference type="PROSITE" id="PS50109"/>
    </source>
</evidence>
<evidence type="ECO:0000256" key="2">
    <source>
        <dbReference type="ARBA" id="ARBA00012438"/>
    </source>
</evidence>
<evidence type="ECO:0000256" key="1">
    <source>
        <dbReference type="ARBA" id="ARBA00000085"/>
    </source>
</evidence>
<dbReference type="Pfam" id="PF07730">
    <property type="entry name" value="HisKA_3"/>
    <property type="match status" value="1"/>
</dbReference>
<dbReference type="CDD" id="cd16917">
    <property type="entry name" value="HATPase_UhpB-NarQ-NarX-like"/>
    <property type="match status" value="1"/>
</dbReference>
<dbReference type="PANTHER" id="PTHR24421">
    <property type="entry name" value="NITRATE/NITRITE SENSOR PROTEIN NARX-RELATED"/>
    <property type="match status" value="1"/>
</dbReference>
<feature type="coiled-coil region" evidence="9">
    <location>
        <begin position="155"/>
        <end position="182"/>
    </location>
</feature>
<dbReference type="InterPro" id="IPR036890">
    <property type="entry name" value="HATPase_C_sf"/>
</dbReference>
<dbReference type="InterPro" id="IPR050482">
    <property type="entry name" value="Sensor_HK_TwoCompSys"/>
</dbReference>
<comment type="caution">
    <text evidence="12">The sequence shown here is derived from an EMBL/GenBank/DDBJ whole genome shotgun (WGS) entry which is preliminary data.</text>
</comment>
<keyword evidence="8" id="KW-0902">Two-component regulatory system</keyword>
<protein>
    <recommendedName>
        <fullName evidence="2">histidine kinase</fullName>
        <ecNumber evidence="2">2.7.13.3</ecNumber>
    </recommendedName>
</protein>